<dbReference type="PANTHER" id="PTHR46160">
    <property type="entry name" value="ALPHA-TECTORIN-RELATED"/>
    <property type="match status" value="1"/>
</dbReference>
<feature type="compositionally biased region" description="Basic and acidic residues" evidence="1">
    <location>
        <begin position="10"/>
        <end position="21"/>
    </location>
</feature>
<dbReference type="AlphaFoldDB" id="A0A7K8TKN9"/>
<keyword evidence="4" id="KW-1185">Reference proteome</keyword>
<sequence>LLYPYGLDQGDQKNPKLDDGTSKKVSLAVPFTFYGKDHRSLYVRLHPSGAVVGRSMAKLRVLDPIPPPHFGSGETININQYLPKIPFTATWAFVATWDHVAYYGSTTNKVRWLEG</sequence>
<feature type="region of interest" description="Disordered" evidence="1">
    <location>
        <begin position="1"/>
        <end position="21"/>
    </location>
</feature>
<dbReference type="InterPro" id="IPR003886">
    <property type="entry name" value="NIDO_dom"/>
</dbReference>
<dbReference type="Proteomes" id="UP000538472">
    <property type="component" value="Unassembled WGS sequence"/>
</dbReference>
<reference evidence="3 4" key="1">
    <citation type="submission" date="2019-09" db="EMBL/GenBank/DDBJ databases">
        <title>Bird 10,000 Genomes (B10K) Project - Family phase.</title>
        <authorList>
            <person name="Zhang G."/>
        </authorList>
    </citation>
    <scope>NUCLEOTIDE SEQUENCE [LARGE SCALE GENOMIC DNA]</scope>
    <source>
        <strain evidence="3">B10K-CU-031-10</strain>
        <tissue evidence="3">Muscle</tissue>
    </source>
</reference>
<accession>A0A7K8TKN9</accession>
<feature type="domain" description="NIDO" evidence="2">
    <location>
        <begin position="77"/>
        <end position="108"/>
    </location>
</feature>
<evidence type="ECO:0000313" key="3">
    <source>
        <dbReference type="EMBL" id="NXF42110.1"/>
    </source>
</evidence>
<gene>
    <name evidence="3" type="primary">Sned1_1</name>
    <name evidence="3" type="ORF">NYCBRA_R15211</name>
</gene>
<dbReference type="GO" id="GO:0007160">
    <property type="term" value="P:cell-matrix adhesion"/>
    <property type="evidence" value="ECO:0007669"/>
    <property type="project" value="InterPro"/>
</dbReference>
<dbReference type="EMBL" id="VWZB01007246">
    <property type="protein sequence ID" value="NXF42110.1"/>
    <property type="molecule type" value="Genomic_DNA"/>
</dbReference>
<feature type="non-terminal residue" evidence="3">
    <location>
        <position position="115"/>
    </location>
</feature>
<dbReference type="Pfam" id="PF06119">
    <property type="entry name" value="NIDO"/>
    <property type="match status" value="1"/>
</dbReference>
<proteinExistence type="predicted"/>
<dbReference type="PANTHER" id="PTHR46160:SF8">
    <property type="entry name" value="VWFD DOMAIN-CONTAINING PROTEIN"/>
    <property type="match status" value="1"/>
</dbReference>
<evidence type="ECO:0000313" key="4">
    <source>
        <dbReference type="Proteomes" id="UP000538472"/>
    </source>
</evidence>
<evidence type="ECO:0000256" key="1">
    <source>
        <dbReference type="SAM" id="MobiDB-lite"/>
    </source>
</evidence>
<organism evidence="3 4">
    <name type="scientific">Nyctibius bracteatus</name>
    <name type="common">Rufous potoo</name>
    <dbReference type="NCBI Taxonomy" id="48426"/>
    <lineage>
        <taxon>Eukaryota</taxon>
        <taxon>Metazoa</taxon>
        <taxon>Chordata</taxon>
        <taxon>Craniata</taxon>
        <taxon>Vertebrata</taxon>
        <taxon>Euteleostomi</taxon>
        <taxon>Archelosauria</taxon>
        <taxon>Archosauria</taxon>
        <taxon>Dinosauria</taxon>
        <taxon>Saurischia</taxon>
        <taxon>Theropoda</taxon>
        <taxon>Coelurosauria</taxon>
        <taxon>Aves</taxon>
        <taxon>Neognathae</taxon>
        <taxon>Neoaves</taxon>
        <taxon>Strisores</taxon>
        <taxon>Caprimulgiformes</taxon>
        <taxon>Nyctibiidae</taxon>
        <taxon>Nyctibius</taxon>
    </lineage>
</organism>
<name>A0A7K8TKN9_9AVES</name>
<evidence type="ECO:0000259" key="2">
    <source>
        <dbReference type="Pfam" id="PF06119"/>
    </source>
</evidence>
<protein>
    <submittedName>
        <fullName evidence="3">SNED1 protein</fullName>
    </submittedName>
</protein>
<feature type="non-terminal residue" evidence="3">
    <location>
        <position position="1"/>
    </location>
</feature>
<dbReference type="InterPro" id="IPR052749">
    <property type="entry name" value="Alpha-tectorin"/>
</dbReference>
<comment type="caution">
    <text evidence="3">The sequence shown here is derived from an EMBL/GenBank/DDBJ whole genome shotgun (WGS) entry which is preliminary data.</text>
</comment>